<dbReference type="RefSeq" id="XP_033591310.1">
    <property type="nucleotide sequence ID" value="XM_033737038.1"/>
</dbReference>
<reference evidence="2" key="1">
    <citation type="journal article" date="2020" name="Stud. Mycol.">
        <title>101 Dothideomycetes genomes: a test case for predicting lifestyles and emergence of pathogens.</title>
        <authorList>
            <person name="Haridas S."/>
            <person name="Albert R."/>
            <person name="Binder M."/>
            <person name="Bloem J."/>
            <person name="Labutti K."/>
            <person name="Salamov A."/>
            <person name="Andreopoulos B."/>
            <person name="Baker S."/>
            <person name="Barry K."/>
            <person name="Bills G."/>
            <person name="Bluhm B."/>
            <person name="Cannon C."/>
            <person name="Castanera R."/>
            <person name="Culley D."/>
            <person name="Daum C."/>
            <person name="Ezra D."/>
            <person name="Gonzalez J."/>
            <person name="Henrissat B."/>
            <person name="Kuo A."/>
            <person name="Liang C."/>
            <person name="Lipzen A."/>
            <person name="Lutzoni F."/>
            <person name="Magnuson J."/>
            <person name="Mondo S."/>
            <person name="Nolan M."/>
            <person name="Ohm R."/>
            <person name="Pangilinan J."/>
            <person name="Park H.-J."/>
            <person name="Ramirez L."/>
            <person name="Alfaro M."/>
            <person name="Sun H."/>
            <person name="Tritt A."/>
            <person name="Yoshinaga Y."/>
            <person name="Zwiers L.-H."/>
            <person name="Turgeon B."/>
            <person name="Goodwin S."/>
            <person name="Spatafora J."/>
            <person name="Crous P."/>
            <person name="Grigoriev I."/>
        </authorList>
    </citation>
    <scope>NUCLEOTIDE SEQUENCE</scope>
    <source>
        <strain evidence="2">CBS 113389</strain>
    </source>
</reference>
<keyword evidence="1" id="KW-0732">Signal</keyword>
<proteinExistence type="predicted"/>
<organism evidence="2 3">
    <name type="scientific">Neohortaea acidophila</name>
    <dbReference type="NCBI Taxonomy" id="245834"/>
    <lineage>
        <taxon>Eukaryota</taxon>
        <taxon>Fungi</taxon>
        <taxon>Dikarya</taxon>
        <taxon>Ascomycota</taxon>
        <taxon>Pezizomycotina</taxon>
        <taxon>Dothideomycetes</taxon>
        <taxon>Dothideomycetidae</taxon>
        <taxon>Mycosphaerellales</taxon>
        <taxon>Teratosphaeriaceae</taxon>
        <taxon>Neohortaea</taxon>
    </lineage>
</organism>
<evidence type="ECO:0000313" key="2">
    <source>
        <dbReference type="EMBL" id="KAF2484741.1"/>
    </source>
</evidence>
<dbReference type="GeneID" id="54478040"/>
<dbReference type="OrthoDB" id="3896123at2759"/>
<gene>
    <name evidence="2" type="ORF">BDY17DRAFT_323573</name>
</gene>
<dbReference type="AlphaFoldDB" id="A0A6A6PYA1"/>
<sequence>MLILHLLFGLLALTTFSNARRHHHGKHRSHQDNREQTEDRIAAAAGTMTSSTVIPNPTTPTSTYPYSDPGVTLASADSYTHTMHTPPATWTAPTFSTPTPIPSCAGDLETGICAGGAGSQGLCLDFAGLVYGILCEMELSGVVITSDGKKMKEKRTFTGSLENCLDFCDEFGPDECIGVGFAGGECEAYAKITGSYAGSSGGYAALRQ</sequence>
<feature type="chain" id="PRO_5025410852" description="Apple domain-containing protein" evidence="1">
    <location>
        <begin position="20"/>
        <end position="208"/>
    </location>
</feature>
<name>A0A6A6PYA1_9PEZI</name>
<protein>
    <recommendedName>
        <fullName evidence="4">Apple domain-containing protein</fullName>
    </recommendedName>
</protein>
<evidence type="ECO:0000313" key="3">
    <source>
        <dbReference type="Proteomes" id="UP000799767"/>
    </source>
</evidence>
<evidence type="ECO:0000256" key="1">
    <source>
        <dbReference type="SAM" id="SignalP"/>
    </source>
</evidence>
<feature type="signal peptide" evidence="1">
    <location>
        <begin position="1"/>
        <end position="19"/>
    </location>
</feature>
<evidence type="ECO:0008006" key="4">
    <source>
        <dbReference type="Google" id="ProtNLM"/>
    </source>
</evidence>
<keyword evidence="3" id="KW-1185">Reference proteome</keyword>
<dbReference type="Proteomes" id="UP000799767">
    <property type="component" value="Unassembled WGS sequence"/>
</dbReference>
<accession>A0A6A6PYA1</accession>
<dbReference type="EMBL" id="MU001634">
    <property type="protein sequence ID" value="KAF2484741.1"/>
    <property type="molecule type" value="Genomic_DNA"/>
</dbReference>